<dbReference type="EMBL" id="CP048685">
    <property type="protein sequence ID" value="QPJ60826.1"/>
    <property type="molecule type" value="Genomic_DNA"/>
</dbReference>
<gene>
    <name evidence="2" type="ORF">G3M70_02555</name>
</gene>
<evidence type="ECO:0000313" key="3">
    <source>
        <dbReference type="Proteomes" id="UP000594688"/>
    </source>
</evidence>
<dbReference type="Pfam" id="PF26154">
    <property type="entry name" value="DUF8042"/>
    <property type="match status" value="1"/>
</dbReference>
<protein>
    <recommendedName>
        <fullName evidence="1">DUF8042 domain-containing protein</fullName>
    </recommendedName>
</protein>
<feature type="domain" description="DUF8042" evidence="1">
    <location>
        <begin position="80"/>
        <end position="198"/>
    </location>
</feature>
<accession>A0A7T0FZI1</accession>
<dbReference type="AlphaFoldDB" id="A0A7T0FZI1"/>
<sequence length="203" mass="23146">MKLFINGEEISDTVAESELGPLLERLLQERQSLGLHIMGLRLNGEEIAIDSEGVFKLPLNLEDRIEVEFAPIEALIARNIENASEYLERLLPGFEKAAELFRMGNEQEANEFFLEIIDGIEWFSEVVDSIIDATGQEPAALNLGKETLQGRKERLLGYTTQMVEANQNRDWVLLADLLEYELTPFYEEWQTLLPKLLPPTQPN</sequence>
<dbReference type="Proteomes" id="UP000594688">
    <property type="component" value="Chromosome"/>
</dbReference>
<organism evidence="2 3">
    <name type="scientific">Candidatus Nitronauta litoralis</name>
    <dbReference type="NCBI Taxonomy" id="2705533"/>
    <lineage>
        <taxon>Bacteria</taxon>
        <taxon>Pseudomonadati</taxon>
        <taxon>Nitrospinota/Tectimicrobiota group</taxon>
        <taxon>Nitrospinota</taxon>
        <taxon>Nitrospinia</taxon>
        <taxon>Nitrospinales</taxon>
        <taxon>Nitrospinaceae</taxon>
        <taxon>Candidatus Nitronauta</taxon>
    </lineage>
</organism>
<evidence type="ECO:0000313" key="2">
    <source>
        <dbReference type="EMBL" id="QPJ60826.1"/>
    </source>
</evidence>
<reference evidence="2 3" key="1">
    <citation type="submission" date="2020-02" db="EMBL/GenBank/DDBJ databases">
        <title>Genomic and physiological characterization of two novel Nitrospinaceae genera.</title>
        <authorList>
            <person name="Mueller A.J."/>
            <person name="Jung M.-Y."/>
            <person name="Strachan C.R."/>
            <person name="Herbold C.W."/>
            <person name="Kirkegaard R.H."/>
            <person name="Daims H."/>
        </authorList>
    </citation>
    <scope>NUCLEOTIDE SEQUENCE [LARGE SCALE GENOMIC DNA]</scope>
    <source>
        <strain evidence="2">EB</strain>
    </source>
</reference>
<proteinExistence type="predicted"/>
<evidence type="ECO:0000259" key="1">
    <source>
        <dbReference type="Pfam" id="PF26154"/>
    </source>
</evidence>
<dbReference type="InterPro" id="IPR058355">
    <property type="entry name" value="DUF8042"/>
</dbReference>
<dbReference type="KEGG" id="nli:G3M70_02555"/>
<name>A0A7T0FZI1_9BACT</name>